<dbReference type="InterPro" id="IPR051974">
    <property type="entry name" value="PUF60_regulator"/>
</dbReference>
<dbReference type="GO" id="GO:0071011">
    <property type="term" value="C:precatalytic spliceosome"/>
    <property type="evidence" value="ECO:0007669"/>
    <property type="project" value="TreeGrafter"/>
</dbReference>
<sequence length="214" mass="23389">MAESTAEKELIAEMSSPNNVENTSKKRLAEDDNVTEESAKRSRPAALVEETPNVQQKRWHDPTVIVLSEDQKARLEKAKAYAREMKPKLSKKNLSLGLEGSSPDNPIPSALLATNPHIASGVDVRTLSVLSRIYVGSINFELNEMHLKAVFGQFGTIKSVSMSIDPVTMRHKGFCFIEFETPEAASLALETMNGADLGGRYGGHNVYRAGFSPG</sequence>
<organism evidence="4 5">
    <name type="scientific">Apophysomyces ossiformis</name>
    <dbReference type="NCBI Taxonomy" id="679940"/>
    <lineage>
        <taxon>Eukaryota</taxon>
        <taxon>Fungi</taxon>
        <taxon>Fungi incertae sedis</taxon>
        <taxon>Mucoromycota</taxon>
        <taxon>Mucoromycotina</taxon>
        <taxon>Mucoromycetes</taxon>
        <taxon>Mucorales</taxon>
        <taxon>Mucorineae</taxon>
        <taxon>Mucoraceae</taxon>
        <taxon>Apophysomyces</taxon>
    </lineage>
</organism>
<dbReference type="SMART" id="SM00360">
    <property type="entry name" value="RRM"/>
    <property type="match status" value="1"/>
</dbReference>
<dbReference type="EMBL" id="JABAYA010000051">
    <property type="protein sequence ID" value="KAF7727711.1"/>
    <property type="molecule type" value="Genomic_DNA"/>
</dbReference>
<protein>
    <submittedName>
        <fullName evidence="4">Poly(U)-binding-splicing factor puf60</fullName>
    </submittedName>
</protein>
<accession>A0A8H7EUB1</accession>
<dbReference type="InterPro" id="IPR000504">
    <property type="entry name" value="RRM_dom"/>
</dbReference>
<name>A0A8H7EUB1_9FUNG</name>
<dbReference type="GO" id="GO:0000381">
    <property type="term" value="P:regulation of alternative mRNA splicing, via spliceosome"/>
    <property type="evidence" value="ECO:0007669"/>
    <property type="project" value="TreeGrafter"/>
</dbReference>
<dbReference type="GO" id="GO:0000380">
    <property type="term" value="P:alternative mRNA splicing, via spliceosome"/>
    <property type="evidence" value="ECO:0007669"/>
    <property type="project" value="TreeGrafter"/>
</dbReference>
<dbReference type="Proteomes" id="UP000605846">
    <property type="component" value="Unassembled WGS sequence"/>
</dbReference>
<dbReference type="GO" id="GO:0003723">
    <property type="term" value="F:RNA binding"/>
    <property type="evidence" value="ECO:0007669"/>
    <property type="project" value="UniProtKB-UniRule"/>
</dbReference>
<dbReference type="Gene3D" id="3.30.70.330">
    <property type="match status" value="1"/>
</dbReference>
<comment type="caution">
    <text evidence="4">The sequence shown here is derived from an EMBL/GenBank/DDBJ whole genome shotgun (WGS) entry which is preliminary data.</text>
</comment>
<keyword evidence="1" id="KW-0694">RNA-binding</keyword>
<dbReference type="PANTHER" id="PTHR47330:SF1">
    <property type="entry name" value="POLY(U)-BINDING-SPLICING FACTOR PUF60"/>
    <property type="match status" value="1"/>
</dbReference>
<evidence type="ECO:0000256" key="2">
    <source>
        <dbReference type="SAM" id="MobiDB-lite"/>
    </source>
</evidence>
<evidence type="ECO:0000256" key="1">
    <source>
        <dbReference type="PROSITE-ProRule" id="PRU00176"/>
    </source>
</evidence>
<dbReference type="OrthoDB" id="5411533at2759"/>
<dbReference type="PROSITE" id="PS50102">
    <property type="entry name" value="RRM"/>
    <property type="match status" value="1"/>
</dbReference>
<proteinExistence type="predicted"/>
<evidence type="ECO:0000313" key="4">
    <source>
        <dbReference type="EMBL" id="KAF7727711.1"/>
    </source>
</evidence>
<keyword evidence="5" id="KW-1185">Reference proteome</keyword>
<dbReference type="GO" id="GO:0006376">
    <property type="term" value="P:mRNA splice site recognition"/>
    <property type="evidence" value="ECO:0007669"/>
    <property type="project" value="TreeGrafter"/>
</dbReference>
<dbReference type="InterPro" id="IPR035979">
    <property type="entry name" value="RBD_domain_sf"/>
</dbReference>
<dbReference type="Pfam" id="PF00076">
    <property type="entry name" value="RRM_1"/>
    <property type="match status" value="1"/>
</dbReference>
<dbReference type="AlphaFoldDB" id="A0A8H7EUB1"/>
<gene>
    <name evidence="4" type="primary">PUF60_1</name>
    <name evidence="4" type="ORF">EC973_007267</name>
</gene>
<feature type="region of interest" description="Disordered" evidence="2">
    <location>
        <begin position="1"/>
        <end position="56"/>
    </location>
</feature>
<dbReference type="PANTHER" id="PTHR47330">
    <property type="entry name" value="POLY(U)-BINDING-SPLICING FACTOR PUF60-B-RELATED"/>
    <property type="match status" value="1"/>
</dbReference>
<dbReference type="SUPFAM" id="SSF54928">
    <property type="entry name" value="RNA-binding domain, RBD"/>
    <property type="match status" value="1"/>
</dbReference>
<feature type="domain" description="RRM" evidence="3">
    <location>
        <begin position="131"/>
        <end position="200"/>
    </location>
</feature>
<feature type="compositionally biased region" description="Basic and acidic residues" evidence="2">
    <location>
        <begin position="1"/>
        <end position="11"/>
    </location>
</feature>
<reference evidence="4" key="1">
    <citation type="submission" date="2020-01" db="EMBL/GenBank/DDBJ databases">
        <title>Genome Sequencing of Three Apophysomyces-Like Fungal Strains Confirms a Novel Fungal Genus in the Mucoromycota with divergent Burkholderia-like Endosymbiotic Bacteria.</title>
        <authorList>
            <person name="Stajich J.E."/>
            <person name="Macias A.M."/>
            <person name="Carter-House D."/>
            <person name="Lovett B."/>
            <person name="Kasson L.R."/>
            <person name="Berry K."/>
            <person name="Grigoriev I."/>
            <person name="Chang Y."/>
            <person name="Spatafora J."/>
            <person name="Kasson M.T."/>
        </authorList>
    </citation>
    <scope>NUCLEOTIDE SEQUENCE</scope>
    <source>
        <strain evidence="4">NRRL A-21654</strain>
    </source>
</reference>
<dbReference type="InterPro" id="IPR012677">
    <property type="entry name" value="Nucleotide-bd_a/b_plait_sf"/>
</dbReference>
<evidence type="ECO:0000313" key="5">
    <source>
        <dbReference type="Proteomes" id="UP000605846"/>
    </source>
</evidence>
<dbReference type="GO" id="GO:0071013">
    <property type="term" value="C:catalytic step 2 spliceosome"/>
    <property type="evidence" value="ECO:0007669"/>
    <property type="project" value="TreeGrafter"/>
</dbReference>
<evidence type="ECO:0000259" key="3">
    <source>
        <dbReference type="PROSITE" id="PS50102"/>
    </source>
</evidence>